<protein>
    <submittedName>
        <fullName evidence="1">Uncharacterized protein</fullName>
    </submittedName>
</protein>
<proteinExistence type="predicted"/>
<evidence type="ECO:0000313" key="1">
    <source>
        <dbReference type="EMBL" id="GLH65846.1"/>
    </source>
</evidence>
<dbReference type="RefSeq" id="WP_285605937.1">
    <property type="nucleotide sequence ID" value="NZ_BSDC01000001.1"/>
</dbReference>
<comment type="caution">
    <text evidence="1">The sequence shown here is derived from an EMBL/GenBank/DDBJ whole genome shotgun (WGS) entry which is preliminary data.</text>
</comment>
<dbReference type="EMBL" id="BSDC01000001">
    <property type="protein sequence ID" value="GLH65846.1"/>
    <property type="molecule type" value="Genomic_DNA"/>
</dbReference>
<evidence type="ECO:0000313" key="2">
    <source>
        <dbReference type="Proteomes" id="UP001165044"/>
    </source>
</evidence>
<reference evidence="1" key="1">
    <citation type="journal article" date="2023" name="Antonie Van Leeuwenhoek">
        <title>Mesoterricola silvestris gen. nov., sp. nov., Mesoterricola sediminis sp. nov., Geothrix oryzae sp. nov., Geothrix edaphica sp. nov., Geothrix rubra sp. nov., and Geothrix limicola sp. nov., six novel members of Acidobacteriota isolated from soils.</title>
        <authorList>
            <person name="Itoh H."/>
            <person name="Sugisawa Y."/>
            <person name="Mise K."/>
            <person name="Xu Z."/>
            <person name="Kuniyasu M."/>
            <person name="Ushijima N."/>
            <person name="Kawano K."/>
            <person name="Kobayashi E."/>
            <person name="Shiratori Y."/>
            <person name="Masuda Y."/>
            <person name="Senoo K."/>
        </authorList>
    </citation>
    <scope>NUCLEOTIDE SEQUENCE</scope>
    <source>
        <strain evidence="1">Red802</strain>
    </source>
</reference>
<sequence length="51" mass="5211">MNRRTLSRVLAVAVALAAISPLLLDLGGGLQQFPSCAADLPSLVLGSSLPH</sequence>
<keyword evidence="2" id="KW-1185">Reference proteome</keyword>
<dbReference type="Proteomes" id="UP001165044">
    <property type="component" value="Unassembled WGS sequence"/>
</dbReference>
<gene>
    <name evidence="1" type="ORF">GETHED_02100</name>
</gene>
<organism evidence="1 2">
    <name type="scientific">Geothrix edaphica</name>
    <dbReference type="NCBI Taxonomy" id="2927976"/>
    <lineage>
        <taxon>Bacteria</taxon>
        <taxon>Pseudomonadati</taxon>
        <taxon>Acidobacteriota</taxon>
        <taxon>Holophagae</taxon>
        <taxon>Holophagales</taxon>
        <taxon>Holophagaceae</taxon>
        <taxon>Geothrix</taxon>
    </lineage>
</organism>
<name>A0ABQ5PUU3_9BACT</name>
<accession>A0ABQ5PUU3</accession>